<dbReference type="EMBL" id="FOTG01000015">
    <property type="protein sequence ID" value="SFL47239.1"/>
    <property type="molecule type" value="Genomic_DNA"/>
</dbReference>
<name>A0A091BWA9_STREI</name>
<feature type="transmembrane region" description="Helical" evidence="1">
    <location>
        <begin position="166"/>
        <end position="188"/>
    </location>
</feature>
<feature type="transmembrane region" description="Helical" evidence="1">
    <location>
        <begin position="134"/>
        <end position="154"/>
    </location>
</feature>
<dbReference type="InterPro" id="IPR002656">
    <property type="entry name" value="Acyl_transf_3_dom"/>
</dbReference>
<feature type="transmembrane region" description="Helical" evidence="1">
    <location>
        <begin position="7"/>
        <end position="23"/>
    </location>
</feature>
<evidence type="ECO:0000313" key="5">
    <source>
        <dbReference type="Proteomes" id="UP000029382"/>
    </source>
</evidence>
<feature type="transmembrane region" description="Helical" evidence="1">
    <location>
        <begin position="194"/>
        <end position="218"/>
    </location>
</feature>
<dbReference type="RefSeq" id="WP_039696048.1">
    <property type="nucleotide sequence ID" value="NZ_AUZH01000006.1"/>
</dbReference>
<reference evidence="3 5" key="1">
    <citation type="journal article" date="2014" name="Genome Announc.">
        <title>Draft Genome Sequences of Streptococcus bovis Strains ATCC 33317 and JB1.</title>
        <authorList>
            <person name="Benahmed F.H."/>
            <person name="Gopinath G.R."/>
            <person name="Harbottle H."/>
            <person name="Cotta M.A."/>
            <person name="Luo Y."/>
            <person name="Henderson C."/>
            <person name="Teri P."/>
            <person name="Soppet D."/>
            <person name="Rasmussen M."/>
            <person name="Whitehead T.R."/>
            <person name="Davidson M."/>
        </authorList>
    </citation>
    <scope>NUCLEOTIDE SEQUENCE [LARGE SCALE GENOMIC DNA]</scope>
    <source>
        <strain evidence="3 5">JB1</strain>
    </source>
</reference>
<dbReference type="PANTHER" id="PTHR23028:SF53">
    <property type="entry name" value="ACYL_TRANSF_3 DOMAIN-CONTAINING PROTEIN"/>
    <property type="match status" value="1"/>
</dbReference>
<dbReference type="GO" id="GO:0016020">
    <property type="term" value="C:membrane"/>
    <property type="evidence" value="ECO:0007669"/>
    <property type="project" value="TreeGrafter"/>
</dbReference>
<dbReference type="PANTHER" id="PTHR23028">
    <property type="entry name" value="ACETYLTRANSFERASE"/>
    <property type="match status" value="1"/>
</dbReference>
<keyword evidence="3" id="KW-0808">Transferase</keyword>
<feature type="transmembrane region" description="Helical" evidence="1">
    <location>
        <begin position="324"/>
        <end position="346"/>
    </location>
</feature>
<keyword evidence="3" id="KW-0012">Acyltransferase</keyword>
<keyword evidence="1" id="KW-0472">Membrane</keyword>
<sequence>MRIKWFSMVRVTGLFLVLLYHFFKTAFPGGFIGVDIFFTFSGYLITALLIDEYSRNKKIDLLGFYKRRFYRIVPPLILMILIVMPFTYLVRRDYVASIGSQVAAAIGFTTNFFEIITGGNYETQFIPHLFVHTWSLAIEMHFYLIWGFLVWLLGRHQDNLAKFRSLIFAISAAFFAGSFLTMFVRAFFVDNVSTIYFSSLTHSFPFFLGAMAATMTGIRETTIRFKKNVRLWSTKRSIVTMLVSAALLVLLMFTLKFDQRITYLFGFVLASLFATVMIYAARVLNDQTPNAKEPAIINYLADVSYGVYLFHWPFYIIFTQLMSNGLAVVLTVILSLVFSTLSYYVIEPFLAGKPVKPFGISLDLSPYKKWLYGSSAVLVLITLITVATAPAMGNFETGLLVNSLQQAQTNLNRTHTVTAGDAGALSDVTVIGDSVALRSSAAFSNLLSNAQLDAAVSRSFDNAFEIFQNEISSGTLSKTTVLAIGVNSLDHYQEDIQQFIDALPDGYRLIIVTPYNASDEAKVKQARDYELSLPKTYNYITIADWYKTATSHPEIWNGTDGVHYSDANTTGADLYVKTIQKAIDKSAKRPAKGESNS</sequence>
<dbReference type="AlphaFoldDB" id="A0A091BWA9"/>
<gene>
    <name evidence="3" type="ORF">H702_01245</name>
    <name evidence="4" type="ORF">SAMN02910290_01914</name>
</gene>
<evidence type="ECO:0000313" key="3">
    <source>
        <dbReference type="EMBL" id="KFN88750.1"/>
    </source>
</evidence>
<comment type="caution">
    <text evidence="3">The sequence shown here is derived from an EMBL/GenBank/DDBJ whole genome shotgun (WGS) entry which is preliminary data.</text>
</comment>
<keyword evidence="6" id="KW-1185">Reference proteome</keyword>
<dbReference type="Proteomes" id="UP000029382">
    <property type="component" value="Unassembled WGS sequence"/>
</dbReference>
<evidence type="ECO:0000259" key="2">
    <source>
        <dbReference type="Pfam" id="PF01757"/>
    </source>
</evidence>
<feature type="transmembrane region" description="Helical" evidence="1">
    <location>
        <begin position="296"/>
        <end position="318"/>
    </location>
</feature>
<proteinExistence type="predicted"/>
<feature type="transmembrane region" description="Helical" evidence="1">
    <location>
        <begin position="370"/>
        <end position="392"/>
    </location>
</feature>
<dbReference type="GO" id="GO:0016747">
    <property type="term" value="F:acyltransferase activity, transferring groups other than amino-acyl groups"/>
    <property type="evidence" value="ECO:0007669"/>
    <property type="project" value="InterPro"/>
</dbReference>
<evidence type="ECO:0000313" key="6">
    <source>
        <dbReference type="Proteomes" id="UP000182793"/>
    </source>
</evidence>
<feature type="transmembrane region" description="Helical" evidence="1">
    <location>
        <begin position="261"/>
        <end position="284"/>
    </location>
</feature>
<feature type="transmembrane region" description="Helical" evidence="1">
    <location>
        <begin position="238"/>
        <end position="255"/>
    </location>
</feature>
<evidence type="ECO:0000313" key="4">
    <source>
        <dbReference type="EMBL" id="SFL47239.1"/>
    </source>
</evidence>
<dbReference type="GO" id="GO:0009103">
    <property type="term" value="P:lipopolysaccharide biosynthetic process"/>
    <property type="evidence" value="ECO:0007669"/>
    <property type="project" value="TreeGrafter"/>
</dbReference>
<feature type="transmembrane region" description="Helical" evidence="1">
    <location>
        <begin position="69"/>
        <end position="90"/>
    </location>
</feature>
<feature type="domain" description="Acyltransferase 3" evidence="2">
    <location>
        <begin position="4"/>
        <end position="342"/>
    </location>
</feature>
<accession>A0A091BWA9</accession>
<dbReference type="EMBL" id="AUZH01000006">
    <property type="protein sequence ID" value="KFN88750.1"/>
    <property type="molecule type" value="Genomic_DNA"/>
</dbReference>
<dbReference type="Proteomes" id="UP000182793">
    <property type="component" value="Unassembled WGS sequence"/>
</dbReference>
<dbReference type="Pfam" id="PF01757">
    <property type="entry name" value="Acyl_transf_3"/>
    <property type="match status" value="1"/>
</dbReference>
<reference evidence="4 6" key="2">
    <citation type="submission" date="2016-10" db="EMBL/GenBank/DDBJ databases">
        <authorList>
            <person name="Varghese N."/>
            <person name="Submissions S."/>
        </authorList>
    </citation>
    <scope>NUCLEOTIDE SEQUENCE [LARGE SCALE GENOMIC DNA]</scope>
    <source>
        <strain evidence="4 6">JB1</strain>
    </source>
</reference>
<organism evidence="3 5">
    <name type="scientific">Streptococcus equinus JB1</name>
    <dbReference type="NCBI Taxonomy" id="1294274"/>
    <lineage>
        <taxon>Bacteria</taxon>
        <taxon>Bacillati</taxon>
        <taxon>Bacillota</taxon>
        <taxon>Bacilli</taxon>
        <taxon>Lactobacillales</taxon>
        <taxon>Streptococcaceae</taxon>
        <taxon>Streptococcus</taxon>
    </lineage>
</organism>
<keyword evidence="1" id="KW-1133">Transmembrane helix</keyword>
<dbReference type="InterPro" id="IPR050879">
    <property type="entry name" value="Acyltransferase_3"/>
</dbReference>
<keyword evidence="1" id="KW-0812">Transmembrane</keyword>
<evidence type="ECO:0000256" key="1">
    <source>
        <dbReference type="SAM" id="Phobius"/>
    </source>
</evidence>
<protein>
    <submittedName>
        <fullName evidence="3 4">Acyltransferase</fullName>
    </submittedName>
</protein>